<organism evidence="2 3">
    <name type="scientific">Urochloa decumbens</name>
    <dbReference type="NCBI Taxonomy" id="240449"/>
    <lineage>
        <taxon>Eukaryota</taxon>
        <taxon>Viridiplantae</taxon>
        <taxon>Streptophyta</taxon>
        <taxon>Embryophyta</taxon>
        <taxon>Tracheophyta</taxon>
        <taxon>Spermatophyta</taxon>
        <taxon>Magnoliopsida</taxon>
        <taxon>Liliopsida</taxon>
        <taxon>Poales</taxon>
        <taxon>Poaceae</taxon>
        <taxon>PACMAD clade</taxon>
        <taxon>Panicoideae</taxon>
        <taxon>Panicodae</taxon>
        <taxon>Paniceae</taxon>
        <taxon>Melinidinae</taxon>
        <taxon>Urochloa</taxon>
    </lineage>
</organism>
<evidence type="ECO:0000313" key="2">
    <source>
        <dbReference type="EMBL" id="CAL5012762.1"/>
    </source>
</evidence>
<name>A0ABC9C0P3_9POAL</name>
<keyword evidence="1" id="KW-0472">Membrane</keyword>
<evidence type="ECO:0000313" key="3">
    <source>
        <dbReference type="Proteomes" id="UP001497457"/>
    </source>
</evidence>
<feature type="transmembrane region" description="Helical" evidence="1">
    <location>
        <begin position="297"/>
        <end position="317"/>
    </location>
</feature>
<dbReference type="EMBL" id="OZ075138">
    <property type="protein sequence ID" value="CAL5012762.1"/>
    <property type="molecule type" value="Genomic_DNA"/>
</dbReference>
<reference evidence="2" key="1">
    <citation type="submission" date="2024-10" db="EMBL/GenBank/DDBJ databases">
        <authorList>
            <person name="Ryan C."/>
        </authorList>
    </citation>
    <scope>NUCLEOTIDE SEQUENCE [LARGE SCALE GENOMIC DNA]</scope>
</reference>
<protein>
    <submittedName>
        <fullName evidence="2">Uncharacterized protein</fullName>
    </submittedName>
</protein>
<evidence type="ECO:0000256" key="1">
    <source>
        <dbReference type="SAM" id="Phobius"/>
    </source>
</evidence>
<dbReference type="AlphaFoldDB" id="A0ABC9C0P3"/>
<proteinExistence type="predicted"/>
<dbReference type="PANTHER" id="PTHR33133:SF1">
    <property type="entry name" value="EXPRESSED PROTEIN-RELATED"/>
    <property type="match status" value="1"/>
</dbReference>
<feature type="transmembrane region" description="Helical" evidence="1">
    <location>
        <begin position="266"/>
        <end position="285"/>
    </location>
</feature>
<dbReference type="PANTHER" id="PTHR33133">
    <property type="entry name" value="OS08G0107100 PROTEIN-RELATED"/>
    <property type="match status" value="1"/>
</dbReference>
<keyword evidence="1" id="KW-0812">Transmembrane</keyword>
<feature type="transmembrane region" description="Helical" evidence="1">
    <location>
        <begin position="209"/>
        <end position="234"/>
    </location>
</feature>
<accession>A0ABC9C0P3</accession>
<sequence length="352" mass="36149">MCRRGERGGESEKLGALPDRLNFPQESMDAPWGVVAVLTEALCLVRRSKKHMLPCLLLALLPSSLQLLVGGGGGHVSAYSLLLGFVARLHSLGREHPVTPRFYDLLLRLKSDAGALTHASAALAAASHLGRLASTVVVVHAASAACASRHLPVRDLLPKLVMASSWKGPLATYLYSTLLSVGYTALSVALIAVPALNMAAGGGGPSSRLAVIAVAAAAAAARFVYVYLAMAWAVGVVASVVDDGCRGGLEALHRAGEAVGARRAQGFLIAVALAAADAAFAGIGGGESGGGRGWGDAFACVARLLLGMFSTVVYTVFYHECKRSHGDGGALQELSYGNKADLDHGASSEGVV</sequence>
<keyword evidence="3" id="KW-1185">Reference proteome</keyword>
<dbReference type="Proteomes" id="UP001497457">
    <property type="component" value="Chromosome 28b"/>
</dbReference>
<keyword evidence="1" id="KW-1133">Transmembrane helix</keyword>
<feature type="transmembrane region" description="Helical" evidence="1">
    <location>
        <begin position="173"/>
        <end position="197"/>
    </location>
</feature>
<gene>
    <name evidence="2" type="ORF">URODEC1_LOCUS71036</name>
</gene>